<dbReference type="EMBL" id="FOMG01000017">
    <property type="protein sequence ID" value="SFD01760.1"/>
    <property type="molecule type" value="Genomic_DNA"/>
</dbReference>
<dbReference type="AlphaFoldDB" id="A0A1I1P701"/>
<dbReference type="Proteomes" id="UP000199263">
    <property type="component" value="Unassembled WGS sequence"/>
</dbReference>
<dbReference type="OrthoDB" id="8908434at2"/>
<accession>A0A1I1P701</accession>
<dbReference type="RefSeq" id="WP_090091778.1">
    <property type="nucleotide sequence ID" value="NZ_FOMG01000017.1"/>
</dbReference>
<proteinExistence type="predicted"/>
<name>A0A1I1P701_9CLOT</name>
<evidence type="ECO:0000313" key="1">
    <source>
        <dbReference type="EMBL" id="SFD01760.1"/>
    </source>
</evidence>
<reference evidence="1 2" key="1">
    <citation type="submission" date="2016-10" db="EMBL/GenBank/DDBJ databases">
        <authorList>
            <person name="de Groot N.N."/>
        </authorList>
    </citation>
    <scope>NUCLEOTIDE SEQUENCE [LARGE SCALE GENOMIC DNA]</scope>
    <source>
        <strain evidence="1 2">DSM 12992</strain>
    </source>
</reference>
<dbReference type="InterPro" id="IPR046500">
    <property type="entry name" value="DUF6678"/>
</dbReference>
<protein>
    <submittedName>
        <fullName evidence="1">Uncharacterized protein</fullName>
    </submittedName>
</protein>
<gene>
    <name evidence="1" type="ORF">SAMN05421842_11710</name>
</gene>
<keyword evidence="2" id="KW-1185">Reference proteome</keyword>
<organism evidence="1 2">
    <name type="scientific">Clostridium uliginosum</name>
    <dbReference type="NCBI Taxonomy" id="119641"/>
    <lineage>
        <taxon>Bacteria</taxon>
        <taxon>Bacillati</taxon>
        <taxon>Bacillota</taxon>
        <taxon>Clostridia</taxon>
        <taxon>Eubacteriales</taxon>
        <taxon>Clostridiaceae</taxon>
        <taxon>Clostridium</taxon>
    </lineage>
</organism>
<sequence>MEKSKIKFDLEKYKKKVANVVEQKKMFSVMNQTKWKELRNAMINDLPFPPPYICKDILFDDLKLPAFDKDVTYIGNWDYEMLYPFVGIQWIKIRPRYLKHRGRLIDGELIDETEEFISVLKRYSIPYEEENRVFTIYGYKEI</sequence>
<evidence type="ECO:0000313" key="2">
    <source>
        <dbReference type="Proteomes" id="UP000199263"/>
    </source>
</evidence>
<dbReference type="Pfam" id="PF20383">
    <property type="entry name" value="DUF6678"/>
    <property type="match status" value="1"/>
</dbReference>